<gene>
    <name evidence="3" type="ordered locus">AS9A_2506</name>
</gene>
<evidence type="ECO:0000256" key="1">
    <source>
        <dbReference type="ARBA" id="ARBA00006484"/>
    </source>
</evidence>
<comment type="similarity">
    <text evidence="1">Belongs to the short-chain dehydrogenases/reductases (SDR) family.</text>
</comment>
<protein>
    <submittedName>
        <fullName evidence="3">Oxidoreductase, short chain dehydrogenase/reductase family</fullName>
    </submittedName>
</protein>
<evidence type="ECO:0000256" key="2">
    <source>
        <dbReference type="ARBA" id="ARBA00023002"/>
    </source>
</evidence>
<dbReference type="FunFam" id="3.40.50.720:FF:000084">
    <property type="entry name" value="Short-chain dehydrogenase reductase"/>
    <property type="match status" value="1"/>
</dbReference>
<sequence>MDLNLSGRTIIVTGASSGVGLATTRLLLAEGAQVAACARDGERLRSVLSDLPGASPHRLFTASCDVTDRDSAQRFTDAVLGEFGSIDGLVCNAGRSLMATLDDTDDQAFRDEFELKIFGSWNMVRAARKALAESGAGSVVNVNAILSRQPESRLAATSAARAALLNLTHTLAETLAEDGTRVNSVLLGLIDTGQWRRRFESSGTTLSYDEWSAEIAANRGIALGRFGNADEVAFHIVTLLSPRSSYTTAATIDVGGGVARYV</sequence>
<dbReference type="InterPro" id="IPR002347">
    <property type="entry name" value="SDR_fam"/>
</dbReference>
<dbReference type="Gene3D" id="3.40.50.720">
    <property type="entry name" value="NAD(P)-binding Rossmann-like Domain"/>
    <property type="match status" value="1"/>
</dbReference>
<dbReference type="PANTHER" id="PTHR43669">
    <property type="entry name" value="5-KETO-D-GLUCONATE 5-REDUCTASE"/>
    <property type="match status" value="1"/>
</dbReference>
<dbReference type="InterPro" id="IPR036291">
    <property type="entry name" value="NAD(P)-bd_dom_sf"/>
</dbReference>
<dbReference type="KEGG" id="asd:AS9A_2506"/>
<name>F6EFM4_HOYSD</name>
<dbReference type="Pfam" id="PF13561">
    <property type="entry name" value="adh_short_C2"/>
    <property type="match status" value="1"/>
</dbReference>
<dbReference type="eggNOG" id="COG1028">
    <property type="taxonomic scope" value="Bacteria"/>
</dbReference>
<dbReference type="GO" id="GO:0016491">
    <property type="term" value="F:oxidoreductase activity"/>
    <property type="evidence" value="ECO:0007669"/>
    <property type="project" value="UniProtKB-KW"/>
</dbReference>
<dbReference type="EMBL" id="CP002786">
    <property type="protein sequence ID" value="AEF40953.1"/>
    <property type="molecule type" value="Genomic_DNA"/>
</dbReference>
<dbReference type="STRING" id="443218.AS9A_2506"/>
<evidence type="ECO:0000313" key="3">
    <source>
        <dbReference type="EMBL" id="AEF40953.1"/>
    </source>
</evidence>
<dbReference type="Proteomes" id="UP000009235">
    <property type="component" value="Chromosome"/>
</dbReference>
<dbReference type="NCBIfam" id="NF005468">
    <property type="entry name" value="PRK07062.1"/>
    <property type="match status" value="1"/>
</dbReference>
<accession>F6EFM4</accession>
<keyword evidence="4" id="KW-1185">Reference proteome</keyword>
<dbReference type="HOGENOM" id="CLU_010194_1_2_11"/>
<dbReference type="SUPFAM" id="SSF51735">
    <property type="entry name" value="NAD(P)-binding Rossmann-fold domains"/>
    <property type="match status" value="1"/>
</dbReference>
<dbReference type="OrthoDB" id="3676637at2"/>
<proteinExistence type="inferred from homology"/>
<dbReference type="PANTHER" id="PTHR43669:SF3">
    <property type="entry name" value="ALCOHOL DEHYDROGENASE, PUTATIVE (AFU_ORTHOLOGUE AFUA_3G03445)-RELATED"/>
    <property type="match status" value="1"/>
</dbReference>
<reference evidence="3 4" key="1">
    <citation type="journal article" date="2011" name="J. Bacteriol.">
        <title>Complete genome sequence of Amycolicicoccus subflavus DQS3-9A1T, an actinomycete isolated from crude oil-polluted soil.</title>
        <authorList>
            <person name="Cai M."/>
            <person name="Chen W.M."/>
            <person name="Nie Y."/>
            <person name="Chi C.Q."/>
            <person name="Wang Y.N."/>
            <person name="Tang Y.Q."/>
            <person name="Li G.Y."/>
            <person name="Wu X.L."/>
        </authorList>
    </citation>
    <scope>NUCLEOTIDE SEQUENCE [LARGE SCALE GENOMIC DNA]</scope>
    <source>
        <strain evidence="4">DSM 45089 / DQS3-9A1</strain>
    </source>
</reference>
<dbReference type="PRINTS" id="PR00080">
    <property type="entry name" value="SDRFAMILY"/>
</dbReference>
<dbReference type="PRINTS" id="PR00081">
    <property type="entry name" value="GDHRDH"/>
</dbReference>
<dbReference type="RefSeq" id="WP_013807302.1">
    <property type="nucleotide sequence ID" value="NC_015564.1"/>
</dbReference>
<organism evidence="3 4">
    <name type="scientific">Hoyosella subflava (strain DSM 45089 / JCM 17490 / NBRC 109087 / DQS3-9A1)</name>
    <name type="common">Amycolicicoccus subflavus</name>
    <dbReference type="NCBI Taxonomy" id="443218"/>
    <lineage>
        <taxon>Bacteria</taxon>
        <taxon>Bacillati</taxon>
        <taxon>Actinomycetota</taxon>
        <taxon>Actinomycetes</taxon>
        <taxon>Mycobacteriales</taxon>
        <taxon>Hoyosellaceae</taxon>
        <taxon>Hoyosella</taxon>
    </lineage>
</organism>
<dbReference type="AlphaFoldDB" id="F6EFM4"/>
<keyword evidence="2" id="KW-0560">Oxidoreductase</keyword>
<evidence type="ECO:0000313" key="4">
    <source>
        <dbReference type="Proteomes" id="UP000009235"/>
    </source>
</evidence>